<dbReference type="InterPro" id="IPR023210">
    <property type="entry name" value="NADP_OxRdtase_dom"/>
</dbReference>
<dbReference type="RefSeq" id="WP_204911190.1">
    <property type="nucleotide sequence ID" value="NZ_BAAAYR010000005.1"/>
</dbReference>
<protein>
    <submittedName>
        <fullName evidence="3">Aldo/keto reductase</fullName>
    </submittedName>
</protein>
<dbReference type="Pfam" id="PF00248">
    <property type="entry name" value="Aldo_ket_red"/>
    <property type="match status" value="1"/>
</dbReference>
<proteinExistence type="predicted"/>
<sequence length="329" mass="33959">MTAQPQQGTSGPTSSPGTGGRRVLGRTGLEVSEVSLGAALLGQDRELGGTPSEQAVAAAVAMLTGPFVAVDSSNSYGQGRSELALGAGIAALGGFPDGKLLMTKADRDLATGRFDGDRVLRSFEESTRRLGVDVLPVYQLHDPYTVSFAEAMAPGGAVEALVRLRDEGAVGHLGIAAGTLSLVSAYVDTGVFDVVLTHNRFTLLNRSAADLVEDWAARGLGVINGAPFGGGLLARGAKPGASYAYEPADEPVLRFVARLEDLCREWEVPLPAAALQLSTRNPAIATTLVGTANPDRVAQTQALAAHPVPEGFWSAVDALGTPPVDFGTD</sequence>
<dbReference type="InterPro" id="IPR036812">
    <property type="entry name" value="NAD(P)_OxRdtase_dom_sf"/>
</dbReference>
<feature type="domain" description="NADP-dependent oxidoreductase" evidence="2">
    <location>
        <begin position="34"/>
        <end position="319"/>
    </location>
</feature>
<name>A0ABP6Y5M2_9ACTN</name>
<organism evidence="3 4">
    <name type="scientific">Microlunatus spumicola</name>
    <dbReference type="NCBI Taxonomy" id="81499"/>
    <lineage>
        <taxon>Bacteria</taxon>
        <taxon>Bacillati</taxon>
        <taxon>Actinomycetota</taxon>
        <taxon>Actinomycetes</taxon>
        <taxon>Propionibacteriales</taxon>
        <taxon>Propionibacteriaceae</taxon>
        <taxon>Microlunatus</taxon>
    </lineage>
</organism>
<dbReference type="PANTHER" id="PTHR42686:SF1">
    <property type="entry name" value="GH17980P-RELATED"/>
    <property type="match status" value="1"/>
</dbReference>
<dbReference type="InterPro" id="IPR020471">
    <property type="entry name" value="AKR"/>
</dbReference>
<feature type="region of interest" description="Disordered" evidence="1">
    <location>
        <begin position="1"/>
        <end position="23"/>
    </location>
</feature>
<gene>
    <name evidence="3" type="ORF">GCM10022197_37960</name>
</gene>
<feature type="compositionally biased region" description="Low complexity" evidence="1">
    <location>
        <begin position="1"/>
        <end position="16"/>
    </location>
</feature>
<dbReference type="Gene3D" id="3.20.20.100">
    <property type="entry name" value="NADP-dependent oxidoreductase domain"/>
    <property type="match status" value="1"/>
</dbReference>
<reference evidence="4" key="1">
    <citation type="journal article" date="2019" name="Int. J. Syst. Evol. Microbiol.">
        <title>The Global Catalogue of Microorganisms (GCM) 10K type strain sequencing project: providing services to taxonomists for standard genome sequencing and annotation.</title>
        <authorList>
            <consortium name="The Broad Institute Genomics Platform"/>
            <consortium name="The Broad Institute Genome Sequencing Center for Infectious Disease"/>
            <person name="Wu L."/>
            <person name="Ma J."/>
        </authorList>
    </citation>
    <scope>NUCLEOTIDE SEQUENCE [LARGE SCALE GENOMIC DNA]</scope>
    <source>
        <strain evidence="4">JCM 16540</strain>
    </source>
</reference>
<dbReference type="EMBL" id="BAAAYR010000005">
    <property type="protein sequence ID" value="GAA3577134.1"/>
    <property type="molecule type" value="Genomic_DNA"/>
</dbReference>
<evidence type="ECO:0000313" key="4">
    <source>
        <dbReference type="Proteomes" id="UP001500767"/>
    </source>
</evidence>
<dbReference type="PANTHER" id="PTHR42686">
    <property type="entry name" value="GH17980P-RELATED"/>
    <property type="match status" value="1"/>
</dbReference>
<comment type="caution">
    <text evidence="3">The sequence shown here is derived from an EMBL/GenBank/DDBJ whole genome shotgun (WGS) entry which is preliminary data.</text>
</comment>
<keyword evidence="4" id="KW-1185">Reference proteome</keyword>
<dbReference type="Proteomes" id="UP001500767">
    <property type="component" value="Unassembled WGS sequence"/>
</dbReference>
<evidence type="ECO:0000259" key="2">
    <source>
        <dbReference type="Pfam" id="PF00248"/>
    </source>
</evidence>
<accession>A0ABP6Y5M2</accession>
<dbReference type="CDD" id="cd19090">
    <property type="entry name" value="AKR_AKR15A-like"/>
    <property type="match status" value="1"/>
</dbReference>
<evidence type="ECO:0000256" key="1">
    <source>
        <dbReference type="SAM" id="MobiDB-lite"/>
    </source>
</evidence>
<dbReference type="SUPFAM" id="SSF51430">
    <property type="entry name" value="NAD(P)-linked oxidoreductase"/>
    <property type="match status" value="1"/>
</dbReference>
<evidence type="ECO:0000313" key="3">
    <source>
        <dbReference type="EMBL" id="GAA3577134.1"/>
    </source>
</evidence>